<sequence length="248" mass="27192">MESLNFFKGYGKVKPSEDPNSLPNQQTIVAQKRRKITAITLTVVLTLIIGTIVGVVIHESVTEPPESEEEPSQIASNSAKSLKTVCAVTRYPESCISSISSLNHPPTANPLNFFNLSLQATARELSNLTSLPKELISKSNDKRTESALKDCISLFDDSVSQLSRSLELMKVGTGEKVLTDMNISDLQTWISAAMTDQETCLDGIGEMGSTVPDEFRVKVQKSQEYMSNTLAILNNIQSLFEKFGLTMP</sequence>
<dbReference type="PANTHER" id="PTHR31080">
    <property type="entry name" value="PECTINESTERASE INHIBITOR-LIKE"/>
    <property type="match status" value="1"/>
</dbReference>
<comment type="similarity">
    <text evidence="1">In the N-terminal section; belongs to the PMEI family.</text>
</comment>
<evidence type="ECO:0000256" key="3">
    <source>
        <dbReference type="ARBA" id="ARBA00013229"/>
    </source>
</evidence>
<dbReference type="Gene3D" id="1.20.140.40">
    <property type="entry name" value="Invertase/pectin methylesterase inhibitor family protein"/>
    <property type="match status" value="1"/>
</dbReference>
<dbReference type="CDD" id="cd15798">
    <property type="entry name" value="PMEI-like_3"/>
    <property type="match status" value="1"/>
</dbReference>
<keyword evidence="4" id="KW-0732">Signal</keyword>
<keyword evidence="7" id="KW-1133">Transmembrane helix</keyword>
<evidence type="ECO:0000256" key="2">
    <source>
        <dbReference type="ARBA" id="ARBA00007786"/>
    </source>
</evidence>
<keyword evidence="7" id="KW-0472">Membrane</keyword>
<dbReference type="InterPro" id="IPR051955">
    <property type="entry name" value="PME_Inhibitor"/>
</dbReference>
<comment type="caution">
    <text evidence="9">The sequence shown here is derived from an EMBL/GenBank/DDBJ whole genome shotgun (WGS) entry which is preliminary data.</text>
</comment>
<dbReference type="SMART" id="SM00856">
    <property type="entry name" value="PMEI"/>
    <property type="match status" value="1"/>
</dbReference>
<keyword evidence="5" id="KW-1015">Disulfide bond</keyword>
<keyword evidence="7" id="KW-0812">Transmembrane</keyword>
<name>A0ABD1TTC2_9LAMI</name>
<evidence type="ECO:0000256" key="5">
    <source>
        <dbReference type="ARBA" id="ARBA00023157"/>
    </source>
</evidence>
<organism evidence="9 10">
    <name type="scientific">Forsythia ovata</name>
    <dbReference type="NCBI Taxonomy" id="205694"/>
    <lineage>
        <taxon>Eukaryota</taxon>
        <taxon>Viridiplantae</taxon>
        <taxon>Streptophyta</taxon>
        <taxon>Embryophyta</taxon>
        <taxon>Tracheophyta</taxon>
        <taxon>Spermatophyta</taxon>
        <taxon>Magnoliopsida</taxon>
        <taxon>eudicotyledons</taxon>
        <taxon>Gunneridae</taxon>
        <taxon>Pentapetalae</taxon>
        <taxon>asterids</taxon>
        <taxon>lamiids</taxon>
        <taxon>Lamiales</taxon>
        <taxon>Oleaceae</taxon>
        <taxon>Forsythieae</taxon>
        <taxon>Forsythia</taxon>
    </lineage>
</organism>
<accession>A0ABD1TTC2</accession>
<evidence type="ECO:0000256" key="6">
    <source>
        <dbReference type="ARBA" id="ARBA00023180"/>
    </source>
</evidence>
<evidence type="ECO:0000256" key="4">
    <source>
        <dbReference type="ARBA" id="ARBA00022729"/>
    </source>
</evidence>
<gene>
    <name evidence="9" type="ORF">Fot_29953</name>
</gene>
<dbReference type="EMBL" id="JBFOLJ010000008">
    <property type="protein sequence ID" value="KAL2515982.1"/>
    <property type="molecule type" value="Genomic_DNA"/>
</dbReference>
<dbReference type="EC" id="3.1.1.11" evidence="3"/>
<feature type="transmembrane region" description="Helical" evidence="7">
    <location>
        <begin position="36"/>
        <end position="57"/>
    </location>
</feature>
<dbReference type="PANTHER" id="PTHR31080:SF303">
    <property type="entry name" value="PECTINESTERASE 1-LIKE"/>
    <property type="match status" value="1"/>
</dbReference>
<dbReference type="InterPro" id="IPR035513">
    <property type="entry name" value="Invertase/methylesterase_inhib"/>
</dbReference>
<dbReference type="AlphaFoldDB" id="A0ABD1TTC2"/>
<evidence type="ECO:0000256" key="7">
    <source>
        <dbReference type="SAM" id="Phobius"/>
    </source>
</evidence>
<dbReference type="Pfam" id="PF04043">
    <property type="entry name" value="PMEI"/>
    <property type="match status" value="1"/>
</dbReference>
<evidence type="ECO:0000313" key="10">
    <source>
        <dbReference type="Proteomes" id="UP001604277"/>
    </source>
</evidence>
<evidence type="ECO:0000259" key="8">
    <source>
        <dbReference type="SMART" id="SM00856"/>
    </source>
</evidence>
<evidence type="ECO:0000256" key="1">
    <source>
        <dbReference type="ARBA" id="ARBA00006027"/>
    </source>
</evidence>
<proteinExistence type="inferred from homology"/>
<evidence type="ECO:0000313" key="9">
    <source>
        <dbReference type="EMBL" id="KAL2515982.1"/>
    </source>
</evidence>
<protein>
    <recommendedName>
        <fullName evidence="3">pectinesterase</fullName>
        <ecNumber evidence="3">3.1.1.11</ecNumber>
    </recommendedName>
</protein>
<comment type="similarity">
    <text evidence="2">In the C-terminal section; belongs to the pectinesterase family.</text>
</comment>
<dbReference type="GO" id="GO:0030599">
    <property type="term" value="F:pectinesterase activity"/>
    <property type="evidence" value="ECO:0007669"/>
    <property type="project" value="UniProtKB-EC"/>
</dbReference>
<reference evidence="10" key="1">
    <citation type="submission" date="2024-07" db="EMBL/GenBank/DDBJ databases">
        <title>Two chromosome-level genome assemblies of Korean endemic species Abeliophyllum distichum and Forsythia ovata (Oleaceae).</title>
        <authorList>
            <person name="Jang H."/>
        </authorList>
    </citation>
    <scope>NUCLEOTIDE SEQUENCE [LARGE SCALE GENOMIC DNA]</scope>
</reference>
<dbReference type="Proteomes" id="UP001604277">
    <property type="component" value="Unassembled WGS sequence"/>
</dbReference>
<dbReference type="NCBIfam" id="TIGR01614">
    <property type="entry name" value="PME_inhib"/>
    <property type="match status" value="1"/>
</dbReference>
<dbReference type="InterPro" id="IPR006501">
    <property type="entry name" value="Pectinesterase_inhib_dom"/>
</dbReference>
<keyword evidence="10" id="KW-1185">Reference proteome</keyword>
<feature type="domain" description="Pectinesterase inhibitor" evidence="8">
    <location>
        <begin position="77"/>
        <end position="232"/>
    </location>
</feature>
<dbReference type="FunFam" id="1.20.140.40:FF:000010">
    <property type="entry name" value="Pectinesterase"/>
    <property type="match status" value="1"/>
</dbReference>
<keyword evidence="6" id="KW-0325">Glycoprotein</keyword>
<dbReference type="SUPFAM" id="SSF101148">
    <property type="entry name" value="Plant invertase/pectin methylesterase inhibitor"/>
    <property type="match status" value="1"/>
</dbReference>